<evidence type="ECO:0000313" key="9">
    <source>
        <dbReference type="Proteomes" id="UP000186015"/>
    </source>
</evidence>
<dbReference type="PANTHER" id="PTHR30349">
    <property type="entry name" value="PHAGE INTEGRASE-RELATED"/>
    <property type="match status" value="1"/>
</dbReference>
<dbReference type="OrthoDB" id="9801717at2"/>
<feature type="region of interest" description="Disordered" evidence="5">
    <location>
        <begin position="1"/>
        <end position="28"/>
    </location>
</feature>
<gene>
    <name evidence="8" type="ORF">SAMN05216469_102241</name>
</gene>
<keyword evidence="3" id="KW-0233">DNA recombination</keyword>
<dbReference type="Pfam" id="PF00589">
    <property type="entry name" value="Phage_integrase"/>
    <property type="match status" value="1"/>
</dbReference>
<dbReference type="SUPFAM" id="SSF54171">
    <property type="entry name" value="DNA-binding domain"/>
    <property type="match status" value="1"/>
</dbReference>
<dbReference type="GO" id="GO:0008907">
    <property type="term" value="F:integrase activity"/>
    <property type="evidence" value="ECO:0007669"/>
    <property type="project" value="InterPro"/>
</dbReference>
<sequence length="402" mass="47023">MNNKRRDHKKRNLRYGESQNSDGRYRYTYTDASGKRKDIYSWRLDASDPYPKGKRRDLSLREKEKKVERDLYDRISSDGGQYTVLSLAERYISLKTGVRDSTRTGYKTVINLLKRDPFGKMRIDKVKLSDAKLWLIKLQREDGKGYSSIHSIRGVLRPAFQMAEDDDLIRKNPFGFELSTVIENDSEPREALTEKQMEEFLDFIKSDSYYSKYYDVVFILFNTGLRISEFCGLTVSDIDFDDMRLNVERQLIRTHEGKYIIEKPKTQCGVRSIPMTEEVADCFGRIINSRKRLKKEPMIGGCVGFLFLDKNDMPRVALHWEKIIQHMREKYASVRLRPLPKITPHVCRHTFCTNMAKRGMNPKMLQYIMGHADVGVTLNTYTHIKFEDAEREMKRVAGIKTA</sequence>
<dbReference type="InterPro" id="IPR013762">
    <property type="entry name" value="Integrase-like_cat_sf"/>
</dbReference>
<name>A0A1H7GRU5_RUMAL</name>
<dbReference type="Gene3D" id="1.10.150.130">
    <property type="match status" value="1"/>
</dbReference>
<evidence type="ECO:0000256" key="5">
    <source>
        <dbReference type="SAM" id="MobiDB-lite"/>
    </source>
</evidence>
<dbReference type="InterPro" id="IPR002104">
    <property type="entry name" value="Integrase_catalytic"/>
</dbReference>
<dbReference type="InterPro" id="IPR050090">
    <property type="entry name" value="Tyrosine_recombinase_XerCD"/>
</dbReference>
<dbReference type="PROSITE" id="PS51898">
    <property type="entry name" value="TYR_RECOMBINASE"/>
    <property type="match status" value="1"/>
</dbReference>
<evidence type="ECO:0000256" key="2">
    <source>
        <dbReference type="ARBA" id="ARBA00023125"/>
    </source>
</evidence>
<dbReference type="PROSITE" id="PS51900">
    <property type="entry name" value="CB"/>
    <property type="match status" value="1"/>
</dbReference>
<proteinExistence type="inferred from homology"/>
<dbReference type="GO" id="GO:0006310">
    <property type="term" value="P:DNA recombination"/>
    <property type="evidence" value="ECO:0007669"/>
    <property type="project" value="UniProtKB-KW"/>
</dbReference>
<comment type="similarity">
    <text evidence="1">Belongs to the 'phage' integrase family.</text>
</comment>
<dbReference type="InterPro" id="IPR044068">
    <property type="entry name" value="CB"/>
</dbReference>
<dbReference type="GO" id="GO:0003677">
    <property type="term" value="F:DNA binding"/>
    <property type="evidence" value="ECO:0007669"/>
    <property type="project" value="UniProtKB-UniRule"/>
</dbReference>
<evidence type="ECO:0000256" key="3">
    <source>
        <dbReference type="ARBA" id="ARBA00023172"/>
    </source>
</evidence>
<reference evidence="8 9" key="1">
    <citation type="submission" date="2016-10" db="EMBL/GenBank/DDBJ databases">
        <authorList>
            <person name="de Groot N.N."/>
        </authorList>
    </citation>
    <scope>NUCLEOTIDE SEQUENCE [LARGE SCALE GENOMIC DNA]</scope>
    <source>
        <strain evidence="8 9">KH2T6</strain>
    </source>
</reference>
<evidence type="ECO:0000256" key="1">
    <source>
        <dbReference type="ARBA" id="ARBA00008857"/>
    </source>
</evidence>
<feature type="domain" description="Core-binding (CB)" evidence="7">
    <location>
        <begin position="82"/>
        <end position="164"/>
    </location>
</feature>
<keyword evidence="2 4" id="KW-0238">DNA-binding</keyword>
<evidence type="ECO:0000313" key="8">
    <source>
        <dbReference type="EMBL" id="SEK40886.1"/>
    </source>
</evidence>
<dbReference type="EMBL" id="FOAT01000002">
    <property type="protein sequence ID" value="SEK40886.1"/>
    <property type="molecule type" value="Genomic_DNA"/>
</dbReference>
<dbReference type="Proteomes" id="UP000186015">
    <property type="component" value="Unassembled WGS sequence"/>
</dbReference>
<evidence type="ECO:0000259" key="7">
    <source>
        <dbReference type="PROSITE" id="PS51900"/>
    </source>
</evidence>
<protein>
    <submittedName>
        <fullName evidence="8">Site-specific recombinase XerD</fullName>
    </submittedName>
</protein>
<dbReference type="Pfam" id="PF02920">
    <property type="entry name" value="Integrase_DNA"/>
    <property type="match status" value="1"/>
</dbReference>
<feature type="compositionally biased region" description="Basic residues" evidence="5">
    <location>
        <begin position="1"/>
        <end position="13"/>
    </location>
</feature>
<dbReference type="Gene3D" id="1.10.443.10">
    <property type="entry name" value="Intergrase catalytic core"/>
    <property type="match status" value="1"/>
</dbReference>
<dbReference type="InterPro" id="IPR004191">
    <property type="entry name" value="Integrase_Tn916-type_DNA-bd_N"/>
</dbReference>
<dbReference type="RefSeq" id="WP_074829563.1">
    <property type="nucleotide sequence ID" value="NZ_FOAT01000002.1"/>
</dbReference>
<evidence type="ECO:0000259" key="6">
    <source>
        <dbReference type="PROSITE" id="PS51898"/>
    </source>
</evidence>
<organism evidence="8 9">
    <name type="scientific">Ruminococcus albus</name>
    <dbReference type="NCBI Taxonomy" id="1264"/>
    <lineage>
        <taxon>Bacteria</taxon>
        <taxon>Bacillati</taxon>
        <taxon>Bacillota</taxon>
        <taxon>Clostridia</taxon>
        <taxon>Eubacteriales</taxon>
        <taxon>Oscillospiraceae</taxon>
        <taxon>Ruminococcus</taxon>
    </lineage>
</organism>
<dbReference type="Gene3D" id="3.30.160.60">
    <property type="entry name" value="Classic Zinc Finger"/>
    <property type="match status" value="1"/>
</dbReference>
<dbReference type="AlphaFoldDB" id="A0A1H7GRU5"/>
<evidence type="ECO:0000256" key="4">
    <source>
        <dbReference type="PROSITE-ProRule" id="PRU01248"/>
    </source>
</evidence>
<feature type="domain" description="Tyr recombinase" evidence="6">
    <location>
        <begin position="187"/>
        <end position="395"/>
    </location>
</feature>
<dbReference type="CDD" id="cd01189">
    <property type="entry name" value="INT_ICEBs1_C_like"/>
    <property type="match status" value="1"/>
</dbReference>
<dbReference type="InterPro" id="IPR010998">
    <property type="entry name" value="Integrase_recombinase_N"/>
</dbReference>
<dbReference type="PANTHER" id="PTHR30349:SF41">
    <property type="entry name" value="INTEGRASE_RECOMBINASE PROTEIN MJ0367-RELATED"/>
    <property type="match status" value="1"/>
</dbReference>
<dbReference type="InterPro" id="IPR011010">
    <property type="entry name" value="DNA_brk_join_enz"/>
</dbReference>
<accession>A0A1H7GRU5</accession>
<dbReference type="SUPFAM" id="SSF56349">
    <property type="entry name" value="DNA breaking-rejoining enzymes"/>
    <property type="match status" value="1"/>
</dbReference>
<dbReference type="InterPro" id="IPR016177">
    <property type="entry name" value="DNA-bd_dom_sf"/>
</dbReference>